<comment type="caution">
    <text evidence="1">The sequence shown here is derived from an EMBL/GenBank/DDBJ whole genome shotgun (WGS) entry which is preliminary data.</text>
</comment>
<sequence length="73" mass="8298">MTADLPEIMRSLNQLFTSGNVLYFNISNTSVWIVVMCNDYARHRDSGQFSVFQGRRSAADPDLERNMIPICLA</sequence>
<name>A0A9Q0B0L2_9PEZI</name>
<dbReference type="Proteomes" id="UP001056436">
    <property type="component" value="Unassembled WGS sequence"/>
</dbReference>
<dbReference type="OrthoDB" id="48988at2759"/>
<gene>
    <name evidence="1" type="ORF">CABS02_10703</name>
</gene>
<evidence type="ECO:0000313" key="2">
    <source>
        <dbReference type="Proteomes" id="UP001056436"/>
    </source>
</evidence>
<dbReference type="InterPro" id="IPR036812">
    <property type="entry name" value="NAD(P)_OxRdtase_dom_sf"/>
</dbReference>
<dbReference type="SUPFAM" id="SSF51430">
    <property type="entry name" value="NAD(P)-linked oxidoreductase"/>
    <property type="match status" value="1"/>
</dbReference>
<dbReference type="AlphaFoldDB" id="A0A9Q0B0L2"/>
<dbReference type="Gene3D" id="3.20.20.100">
    <property type="entry name" value="NADP-dependent oxidoreductase domain"/>
    <property type="match status" value="1"/>
</dbReference>
<accession>A0A9Q0B0L2</accession>
<dbReference type="EMBL" id="SDAQ01000083">
    <property type="protein sequence ID" value="KAI3541529.1"/>
    <property type="molecule type" value="Genomic_DNA"/>
</dbReference>
<reference evidence="1" key="1">
    <citation type="submission" date="2019-01" db="EMBL/GenBank/DDBJ databases">
        <title>Colletotrichum abscissum LGMF1257.</title>
        <authorList>
            <person name="Baroncelli R."/>
        </authorList>
    </citation>
    <scope>NUCLEOTIDE SEQUENCE</scope>
    <source>
        <strain evidence="1">Ca142</strain>
    </source>
</reference>
<organism evidence="1 2">
    <name type="scientific">Colletotrichum abscissum</name>
    <dbReference type="NCBI Taxonomy" id="1671311"/>
    <lineage>
        <taxon>Eukaryota</taxon>
        <taxon>Fungi</taxon>
        <taxon>Dikarya</taxon>
        <taxon>Ascomycota</taxon>
        <taxon>Pezizomycotina</taxon>
        <taxon>Sordariomycetes</taxon>
        <taxon>Hypocreomycetidae</taxon>
        <taxon>Glomerellales</taxon>
        <taxon>Glomerellaceae</taxon>
        <taxon>Colletotrichum</taxon>
        <taxon>Colletotrichum acutatum species complex</taxon>
    </lineage>
</organism>
<keyword evidence="2" id="KW-1185">Reference proteome</keyword>
<evidence type="ECO:0000313" key="1">
    <source>
        <dbReference type="EMBL" id="KAI3541529.1"/>
    </source>
</evidence>
<proteinExistence type="predicted"/>
<protein>
    <submittedName>
        <fullName evidence="1">Norsolorinic acid reductase</fullName>
    </submittedName>
</protein>